<organism evidence="2 3">
    <name type="scientific">Vibrio maritimus</name>
    <dbReference type="NCBI Taxonomy" id="990268"/>
    <lineage>
        <taxon>Bacteria</taxon>
        <taxon>Pseudomonadati</taxon>
        <taxon>Pseudomonadota</taxon>
        <taxon>Gammaproteobacteria</taxon>
        <taxon>Vibrionales</taxon>
        <taxon>Vibrionaceae</taxon>
        <taxon>Vibrio</taxon>
    </lineage>
</organism>
<feature type="domain" description="D-alanyl-D-alanine carboxypeptidase-like core" evidence="1">
    <location>
        <begin position="26"/>
        <end position="176"/>
    </location>
</feature>
<dbReference type="STRING" id="990268.JCM19235_1196"/>
<gene>
    <name evidence="2" type="ORF">JCM19235_1196</name>
</gene>
<dbReference type="InterPro" id="IPR003709">
    <property type="entry name" value="VanY-like_core_dom"/>
</dbReference>
<dbReference type="SUPFAM" id="SSF55166">
    <property type="entry name" value="Hedgehog/DD-peptidase"/>
    <property type="match status" value="1"/>
</dbReference>
<dbReference type="CDD" id="cd14847">
    <property type="entry name" value="DD-carboxypeptidase_like"/>
    <property type="match status" value="1"/>
</dbReference>
<dbReference type="Proteomes" id="UP000029228">
    <property type="component" value="Unassembled WGS sequence"/>
</dbReference>
<keyword evidence="2" id="KW-0645">Protease</keyword>
<evidence type="ECO:0000259" key="1">
    <source>
        <dbReference type="Pfam" id="PF02557"/>
    </source>
</evidence>
<proteinExistence type="predicted"/>
<reference evidence="2 3" key="1">
    <citation type="submission" date="2014-09" db="EMBL/GenBank/DDBJ databases">
        <title>Vibrio maritimus JCM 19235. (C45) whole genome shotgun sequence.</title>
        <authorList>
            <person name="Sawabe T."/>
            <person name="Meirelles P."/>
            <person name="Nakanishi M."/>
            <person name="Sayaka M."/>
            <person name="Hattori M."/>
            <person name="Ohkuma M."/>
        </authorList>
    </citation>
    <scope>NUCLEOTIDE SEQUENCE [LARGE SCALE GENOMIC DNA]</scope>
    <source>
        <strain evidence="3">JCM19235</strain>
    </source>
</reference>
<dbReference type="Pfam" id="PF02557">
    <property type="entry name" value="VanY"/>
    <property type="match status" value="1"/>
</dbReference>
<dbReference type="InterPro" id="IPR009045">
    <property type="entry name" value="Zn_M74/Hedgehog-like"/>
</dbReference>
<evidence type="ECO:0000313" key="3">
    <source>
        <dbReference type="Proteomes" id="UP000029228"/>
    </source>
</evidence>
<dbReference type="GO" id="GO:0004180">
    <property type="term" value="F:carboxypeptidase activity"/>
    <property type="evidence" value="ECO:0007669"/>
    <property type="project" value="UniProtKB-KW"/>
</dbReference>
<dbReference type="PANTHER" id="PTHR34385">
    <property type="entry name" value="D-ALANYL-D-ALANINE CARBOXYPEPTIDASE"/>
    <property type="match status" value="1"/>
</dbReference>
<name>A0A090RWL1_9VIBR</name>
<dbReference type="GO" id="GO:0006508">
    <property type="term" value="P:proteolysis"/>
    <property type="evidence" value="ECO:0007669"/>
    <property type="project" value="InterPro"/>
</dbReference>
<dbReference type="Gene3D" id="3.30.1380.10">
    <property type="match status" value="1"/>
</dbReference>
<comment type="caution">
    <text evidence="2">The sequence shown here is derived from an EMBL/GenBank/DDBJ whole genome shotgun (WGS) entry which is preliminary data.</text>
</comment>
<dbReference type="OrthoDB" id="9792074at2"/>
<evidence type="ECO:0000313" key="2">
    <source>
        <dbReference type="EMBL" id="GAL19840.1"/>
    </source>
</evidence>
<dbReference type="AlphaFoldDB" id="A0A090RWL1"/>
<dbReference type="PANTHER" id="PTHR34385:SF1">
    <property type="entry name" value="PEPTIDOGLYCAN L-ALANYL-D-GLUTAMATE ENDOPEPTIDASE CWLK"/>
    <property type="match status" value="1"/>
</dbReference>
<keyword evidence="2" id="KW-0121">Carboxypeptidase</keyword>
<protein>
    <submittedName>
        <fullName evidence="2">D,D-carboxypeptidase family protein</fullName>
    </submittedName>
</protein>
<accession>A0A090RWL1</accession>
<keyword evidence="3" id="KW-1185">Reference proteome</keyword>
<reference evidence="2 3" key="2">
    <citation type="submission" date="2014-09" db="EMBL/GenBank/DDBJ databases">
        <authorList>
            <consortium name="NBRP consortium"/>
            <person name="Sawabe T."/>
            <person name="Meirelles P."/>
            <person name="Nakanishi M."/>
            <person name="Sayaka M."/>
            <person name="Hattori M."/>
            <person name="Ohkuma M."/>
        </authorList>
    </citation>
    <scope>NUCLEOTIDE SEQUENCE [LARGE SCALE GENOMIC DNA]</scope>
    <source>
        <strain evidence="3">JCM19235</strain>
    </source>
</reference>
<keyword evidence="2" id="KW-0378">Hydrolase</keyword>
<dbReference type="EMBL" id="BBMR01000004">
    <property type="protein sequence ID" value="GAL19840.1"/>
    <property type="molecule type" value="Genomic_DNA"/>
</dbReference>
<dbReference type="InterPro" id="IPR052179">
    <property type="entry name" value="DD-CPase-like"/>
</dbReference>
<sequence>MEIAQLVGQSSDSLVDITIGNRTFLVHPDASRDLGELVNAAKSAGFDLYLASGYRSFERQLAIWNAKMSGAKPILDADSVPMNVDSLSEAEKVTAILKWSALPGASRHHWGTDFDVYAGNLLPADTPLKLEPWEYLDGHQRPFYHWLKQHADSYGFFFPYAKDNGGVAMEPWHISHRASASDCLDSFSCEKLGKVLKQSDILGQEPILSNLDSIYNQYVTNINR</sequence>